<protein>
    <recommendedName>
        <fullName evidence="1">Reverse transcriptase Ty1/copia-type domain-containing protein</fullName>
    </recommendedName>
</protein>
<accession>C4J998</accession>
<sequence length="124" mass="14572">MYMWLYVDDILIVGKSHYAIDETKVMLKSEFEMKHLGAAKSLLGMDICRDRSRDRLWLSHSQYIEKVLHKCHVTSRTHLYPITCTFQAIYFIWTLGCRGGDVHFQSFLCLCCWQLDVCYGLHTS</sequence>
<dbReference type="EMBL" id="BT087395">
    <property type="protein sequence ID" value="ACR37748.1"/>
    <property type="molecule type" value="mRNA"/>
</dbReference>
<evidence type="ECO:0000259" key="1">
    <source>
        <dbReference type="Pfam" id="PF07727"/>
    </source>
</evidence>
<reference evidence="2" key="1">
    <citation type="journal article" date="2009" name="PLoS Genet.">
        <title>Sequencing, mapping, and analysis of 27,455 maize full-length cDNAs.</title>
        <authorList>
            <person name="Soderlund C."/>
            <person name="Descour A."/>
            <person name="Kudrna D."/>
            <person name="Bomhoff M."/>
            <person name="Boyd L."/>
            <person name="Currie J."/>
            <person name="Angelova A."/>
            <person name="Collura K."/>
            <person name="Wissotski M."/>
            <person name="Ashley E."/>
            <person name="Morrow D."/>
            <person name="Fernandes J."/>
            <person name="Walbot V."/>
            <person name="Yu Y."/>
        </authorList>
    </citation>
    <scope>NUCLEOTIDE SEQUENCE</scope>
    <source>
        <strain evidence="2">B73</strain>
    </source>
</reference>
<dbReference type="AlphaFoldDB" id="C4J998"/>
<proteinExistence type="evidence at transcript level"/>
<evidence type="ECO:0000313" key="2">
    <source>
        <dbReference type="EMBL" id="ACR37748.1"/>
    </source>
</evidence>
<feature type="domain" description="Reverse transcriptase Ty1/copia-type" evidence="1">
    <location>
        <begin position="4"/>
        <end position="77"/>
    </location>
</feature>
<organism evidence="2">
    <name type="scientific">Zea mays</name>
    <name type="common">Maize</name>
    <dbReference type="NCBI Taxonomy" id="4577"/>
    <lineage>
        <taxon>Eukaryota</taxon>
        <taxon>Viridiplantae</taxon>
        <taxon>Streptophyta</taxon>
        <taxon>Embryophyta</taxon>
        <taxon>Tracheophyta</taxon>
        <taxon>Spermatophyta</taxon>
        <taxon>Magnoliopsida</taxon>
        <taxon>Liliopsida</taxon>
        <taxon>Poales</taxon>
        <taxon>Poaceae</taxon>
        <taxon>PACMAD clade</taxon>
        <taxon>Panicoideae</taxon>
        <taxon>Andropogonodae</taxon>
        <taxon>Andropogoneae</taxon>
        <taxon>Tripsacinae</taxon>
        <taxon>Zea</taxon>
    </lineage>
</organism>
<name>C4J998_MAIZE</name>
<dbReference type="InterPro" id="IPR013103">
    <property type="entry name" value="RVT_2"/>
</dbReference>
<dbReference type="Pfam" id="PF07727">
    <property type="entry name" value="RVT_2"/>
    <property type="match status" value="1"/>
</dbReference>